<proteinExistence type="predicted"/>
<organism evidence="1 2">
    <name type="scientific">Prorocentrum cordatum</name>
    <dbReference type="NCBI Taxonomy" id="2364126"/>
    <lineage>
        <taxon>Eukaryota</taxon>
        <taxon>Sar</taxon>
        <taxon>Alveolata</taxon>
        <taxon>Dinophyceae</taxon>
        <taxon>Prorocentrales</taxon>
        <taxon>Prorocentraceae</taxon>
        <taxon>Prorocentrum</taxon>
    </lineage>
</organism>
<name>A0ABN9PP09_9DINO</name>
<evidence type="ECO:0000313" key="2">
    <source>
        <dbReference type="Proteomes" id="UP001189429"/>
    </source>
</evidence>
<sequence length="301" mass="33961">MQLYGSLSLDMTQPEVAQPWKQDWASYYVNAKSDVDFVVEMRPGVSAADIAQRLTQKGNWRLISKVEVHKFASTQLTLLGSFPEDKSKPAGEDRSDISGSNSEVYLDVTCIENEVHFDRFKARQEAFRTAFSEVRRLFEAKFGIDGALAFDVYVHLLKAFAAKVPGNNLTGFQATCIGLFVLQIGFFRLKVSQSIALSMFEGFLRFCKTFYGDPLNSAGWPMPGPSYRQCAIDLSQGGRFMPRLSENWRSELYFLSTEGEMDVRGDERVNVTHSLDPRVVAEEAQSLLNRAFAGHQFDVWL</sequence>
<reference evidence="1" key="1">
    <citation type="submission" date="2023-10" db="EMBL/GenBank/DDBJ databases">
        <authorList>
            <person name="Chen Y."/>
            <person name="Shah S."/>
            <person name="Dougan E. K."/>
            <person name="Thang M."/>
            <person name="Chan C."/>
        </authorList>
    </citation>
    <scope>NUCLEOTIDE SEQUENCE [LARGE SCALE GENOMIC DNA]</scope>
</reference>
<protein>
    <recommendedName>
        <fullName evidence="3">Polynucleotide adenylyltransferase</fullName>
    </recommendedName>
</protein>
<accession>A0ABN9PP09</accession>
<dbReference type="Proteomes" id="UP001189429">
    <property type="component" value="Unassembled WGS sequence"/>
</dbReference>
<keyword evidence="2" id="KW-1185">Reference proteome</keyword>
<evidence type="ECO:0000313" key="1">
    <source>
        <dbReference type="EMBL" id="CAK0792109.1"/>
    </source>
</evidence>
<comment type="caution">
    <text evidence="1">The sequence shown here is derived from an EMBL/GenBank/DDBJ whole genome shotgun (WGS) entry which is preliminary data.</text>
</comment>
<evidence type="ECO:0008006" key="3">
    <source>
        <dbReference type="Google" id="ProtNLM"/>
    </source>
</evidence>
<gene>
    <name evidence="1" type="ORF">PCOR1329_LOCUS2810</name>
</gene>
<dbReference type="EMBL" id="CAUYUJ010000714">
    <property type="protein sequence ID" value="CAK0792109.1"/>
    <property type="molecule type" value="Genomic_DNA"/>
</dbReference>